<proteinExistence type="predicted"/>
<dbReference type="AlphaFoldDB" id="A0A183G7H9"/>
<evidence type="ECO:0000313" key="3">
    <source>
        <dbReference type="WBParaSite" id="HPBE_0001774701-mRNA-1"/>
    </source>
</evidence>
<evidence type="ECO:0000313" key="2">
    <source>
        <dbReference type="Proteomes" id="UP000050761"/>
    </source>
</evidence>
<accession>A0A3P8BJ86</accession>
<dbReference type="WBParaSite" id="HPBE_0001774701-mRNA-1">
    <property type="protein sequence ID" value="HPBE_0001774701-mRNA-1"/>
    <property type="gene ID" value="HPBE_0001774701"/>
</dbReference>
<gene>
    <name evidence="1" type="ORF">HPBE_LOCUS17746</name>
</gene>
<keyword evidence="2" id="KW-1185">Reference proteome</keyword>
<dbReference type="Proteomes" id="UP000050761">
    <property type="component" value="Unassembled WGS sequence"/>
</dbReference>
<name>A0A183G7H9_HELPZ</name>
<evidence type="ECO:0000313" key="1">
    <source>
        <dbReference type="EMBL" id="VDP09798.1"/>
    </source>
</evidence>
<sequence length="167" mass="18611">MADDIDHEIQLMQLEHQAGICVFVFRRLLLCPRRTSAKKAQALASPPTISTVALLSSYYSSLRRLHCIPLPRRIHRRLPSPRTCRLTLLYAISSQRPSSVIPLRQSSFRGHYFINVVDCDQSPPDASIVSSMVEYNNSNLEKTLTAVILPMIALRLGVAGSVASAMH</sequence>
<reference evidence="3" key="2">
    <citation type="submission" date="2019-09" db="UniProtKB">
        <authorList>
            <consortium name="WormBaseParasite"/>
        </authorList>
    </citation>
    <scope>IDENTIFICATION</scope>
</reference>
<protein>
    <submittedName>
        <fullName evidence="3">Solute carrier family 40 protein</fullName>
    </submittedName>
</protein>
<reference evidence="1 2" key="1">
    <citation type="submission" date="2018-11" db="EMBL/GenBank/DDBJ databases">
        <authorList>
            <consortium name="Pathogen Informatics"/>
        </authorList>
    </citation>
    <scope>NUCLEOTIDE SEQUENCE [LARGE SCALE GENOMIC DNA]</scope>
</reference>
<dbReference type="EMBL" id="UZAH01030237">
    <property type="protein sequence ID" value="VDP09798.1"/>
    <property type="molecule type" value="Genomic_DNA"/>
</dbReference>
<organism evidence="2 3">
    <name type="scientific">Heligmosomoides polygyrus</name>
    <name type="common">Parasitic roundworm</name>
    <dbReference type="NCBI Taxonomy" id="6339"/>
    <lineage>
        <taxon>Eukaryota</taxon>
        <taxon>Metazoa</taxon>
        <taxon>Ecdysozoa</taxon>
        <taxon>Nematoda</taxon>
        <taxon>Chromadorea</taxon>
        <taxon>Rhabditida</taxon>
        <taxon>Rhabditina</taxon>
        <taxon>Rhabditomorpha</taxon>
        <taxon>Strongyloidea</taxon>
        <taxon>Heligmosomidae</taxon>
        <taxon>Heligmosomoides</taxon>
    </lineage>
</organism>
<accession>A0A183G7H9</accession>